<protein>
    <submittedName>
        <fullName evidence="2">Uncharacterized protein</fullName>
    </submittedName>
</protein>
<feature type="transmembrane region" description="Helical" evidence="1">
    <location>
        <begin position="7"/>
        <end position="25"/>
    </location>
</feature>
<dbReference type="EMBL" id="AQHR01000020">
    <property type="protein sequence ID" value="EON79011.1"/>
    <property type="molecule type" value="Genomic_DNA"/>
</dbReference>
<comment type="caution">
    <text evidence="2">The sequence shown here is derived from an EMBL/GenBank/DDBJ whole genome shotgun (WGS) entry which is preliminary data.</text>
</comment>
<keyword evidence="1" id="KW-1133">Transmembrane helix</keyword>
<accession>R7ZXY2</accession>
<dbReference type="STRING" id="1232681.ADIS_0428"/>
<gene>
    <name evidence="2" type="ORF">ADIS_0428</name>
</gene>
<name>R7ZXY2_9BACT</name>
<organism evidence="2 3">
    <name type="scientific">Lunatimonas lonarensis</name>
    <dbReference type="NCBI Taxonomy" id="1232681"/>
    <lineage>
        <taxon>Bacteria</taxon>
        <taxon>Pseudomonadati</taxon>
        <taxon>Bacteroidota</taxon>
        <taxon>Cytophagia</taxon>
        <taxon>Cytophagales</taxon>
        <taxon>Cyclobacteriaceae</taxon>
    </lineage>
</organism>
<keyword evidence="1" id="KW-0472">Membrane</keyword>
<reference evidence="2 3" key="1">
    <citation type="submission" date="2013-02" db="EMBL/GenBank/DDBJ databases">
        <title>A novel strain isolated from Lonar lake, Maharashtra, India.</title>
        <authorList>
            <person name="Singh A."/>
        </authorList>
    </citation>
    <scope>NUCLEOTIDE SEQUENCE [LARGE SCALE GENOMIC DNA]</scope>
    <source>
        <strain evidence="2 3">AK24</strain>
    </source>
</reference>
<dbReference type="RefSeq" id="WP_010852577.1">
    <property type="nucleotide sequence ID" value="NZ_AQHR01000020.1"/>
</dbReference>
<dbReference type="Proteomes" id="UP000013909">
    <property type="component" value="Unassembled WGS sequence"/>
</dbReference>
<dbReference type="OrthoDB" id="838278at2"/>
<evidence type="ECO:0000313" key="3">
    <source>
        <dbReference type="Proteomes" id="UP000013909"/>
    </source>
</evidence>
<sequence length="138" mass="15921">MSEKQKFILGLVLGISGVIIWNIYYNSFEKLYTVGEITGTSIGLKSGTSVQFDFYFKGQKIEGSSWKGSYSAKIGHQFIVEFGKDKQSISTILLYYPVPESLNIDIPEEGWVKIPDEIKKYRLKRTEDFGLREYFHRD</sequence>
<dbReference type="PATRIC" id="fig|1288963.3.peg.427"/>
<keyword evidence="1" id="KW-0812">Transmembrane</keyword>
<keyword evidence="3" id="KW-1185">Reference proteome</keyword>
<evidence type="ECO:0000313" key="2">
    <source>
        <dbReference type="EMBL" id="EON79011.1"/>
    </source>
</evidence>
<dbReference type="AlphaFoldDB" id="R7ZXY2"/>
<evidence type="ECO:0000256" key="1">
    <source>
        <dbReference type="SAM" id="Phobius"/>
    </source>
</evidence>
<proteinExistence type="predicted"/>